<dbReference type="InterPro" id="IPR004000">
    <property type="entry name" value="Actin"/>
</dbReference>
<feature type="compositionally biased region" description="Polar residues" evidence="2">
    <location>
        <begin position="113"/>
        <end position="125"/>
    </location>
</feature>
<proteinExistence type="inferred from homology"/>
<dbReference type="CDD" id="cd13395">
    <property type="entry name" value="ASKHA_NBD_Arp4_ACTL6-like"/>
    <property type="match status" value="1"/>
</dbReference>
<dbReference type="InterPro" id="IPR004001">
    <property type="entry name" value="Actin_CS"/>
</dbReference>
<reference evidence="3" key="1">
    <citation type="journal article" date="2020" name="Stud. Mycol.">
        <title>101 Dothideomycetes genomes: a test case for predicting lifestyles and emergence of pathogens.</title>
        <authorList>
            <person name="Haridas S."/>
            <person name="Albert R."/>
            <person name="Binder M."/>
            <person name="Bloem J."/>
            <person name="Labutti K."/>
            <person name="Salamov A."/>
            <person name="Andreopoulos B."/>
            <person name="Baker S."/>
            <person name="Barry K."/>
            <person name="Bills G."/>
            <person name="Bluhm B."/>
            <person name="Cannon C."/>
            <person name="Castanera R."/>
            <person name="Culley D."/>
            <person name="Daum C."/>
            <person name="Ezra D."/>
            <person name="Gonzalez J."/>
            <person name="Henrissat B."/>
            <person name="Kuo A."/>
            <person name="Liang C."/>
            <person name="Lipzen A."/>
            <person name="Lutzoni F."/>
            <person name="Magnuson J."/>
            <person name="Mondo S."/>
            <person name="Nolan M."/>
            <person name="Ohm R."/>
            <person name="Pangilinan J."/>
            <person name="Park H.-J."/>
            <person name="Ramirez L."/>
            <person name="Alfaro M."/>
            <person name="Sun H."/>
            <person name="Tritt A."/>
            <person name="Yoshinaga Y."/>
            <person name="Zwiers L.-H."/>
            <person name="Turgeon B."/>
            <person name="Goodwin S."/>
            <person name="Spatafora J."/>
            <person name="Crous P."/>
            <person name="Grigoriev I."/>
        </authorList>
    </citation>
    <scope>NUCLEOTIDE SEQUENCE</scope>
    <source>
        <strain evidence="3">CBS 122681</strain>
    </source>
</reference>
<dbReference type="EMBL" id="MU004318">
    <property type="protein sequence ID" value="KAF2658124.1"/>
    <property type="molecule type" value="Genomic_DNA"/>
</dbReference>
<dbReference type="PROSITE" id="PS00432">
    <property type="entry name" value="ACTINS_2"/>
    <property type="match status" value="1"/>
</dbReference>
<dbReference type="OrthoDB" id="5132116at2759"/>
<comment type="similarity">
    <text evidence="1">Belongs to the actin family.</text>
</comment>
<feature type="region of interest" description="Disordered" evidence="2">
    <location>
        <begin position="108"/>
        <end position="129"/>
    </location>
</feature>
<dbReference type="InterPro" id="IPR043129">
    <property type="entry name" value="ATPase_NBD"/>
</dbReference>
<keyword evidence="4" id="KW-1185">Reference proteome</keyword>
<dbReference type="FunFam" id="3.30.420.40:FF:000058">
    <property type="entry name" value="Putative actin-related protein 5"/>
    <property type="match status" value="1"/>
</dbReference>
<dbReference type="Pfam" id="PF00022">
    <property type="entry name" value="Actin"/>
    <property type="match status" value="1"/>
</dbReference>
<dbReference type="Gene3D" id="3.30.420.40">
    <property type="match status" value="3"/>
</dbReference>
<gene>
    <name evidence="3" type="ORF">K491DRAFT_653611</name>
</gene>
<evidence type="ECO:0000256" key="1">
    <source>
        <dbReference type="RuleBase" id="RU000487"/>
    </source>
</evidence>
<dbReference type="SMART" id="SM00268">
    <property type="entry name" value="ACTIN"/>
    <property type="match status" value="1"/>
</dbReference>
<organism evidence="3 4">
    <name type="scientific">Lophiostoma macrostomum CBS 122681</name>
    <dbReference type="NCBI Taxonomy" id="1314788"/>
    <lineage>
        <taxon>Eukaryota</taxon>
        <taxon>Fungi</taxon>
        <taxon>Dikarya</taxon>
        <taxon>Ascomycota</taxon>
        <taxon>Pezizomycotina</taxon>
        <taxon>Dothideomycetes</taxon>
        <taxon>Pleosporomycetidae</taxon>
        <taxon>Pleosporales</taxon>
        <taxon>Lophiostomataceae</taxon>
        <taxon>Lophiostoma</taxon>
    </lineage>
</organism>
<feature type="region of interest" description="Disordered" evidence="2">
    <location>
        <begin position="301"/>
        <end position="323"/>
    </location>
</feature>
<name>A0A6A6THL8_9PLEO</name>
<evidence type="ECO:0000313" key="4">
    <source>
        <dbReference type="Proteomes" id="UP000799324"/>
    </source>
</evidence>
<accession>A0A6A6THL8</accession>
<dbReference type="PANTHER" id="PTHR11937">
    <property type="entry name" value="ACTIN"/>
    <property type="match status" value="1"/>
</dbReference>
<dbReference type="Gene3D" id="3.90.640.10">
    <property type="entry name" value="Actin, Chain A, domain 4"/>
    <property type="match status" value="1"/>
</dbReference>
<dbReference type="SUPFAM" id="SSF53067">
    <property type="entry name" value="Actin-like ATPase domain"/>
    <property type="match status" value="2"/>
</dbReference>
<dbReference type="Proteomes" id="UP000799324">
    <property type="component" value="Unassembled WGS sequence"/>
</dbReference>
<sequence>MNILNSSTAPNAGEYAGDEVSAIVLDPGYSTTRAGFAGEDVPKSVCPSFYGQIDSGSEPQYLFGENAIHNPLGNLQIKNPWGSDGIVEDWDTATKIWEYAITSKLTGPKPTHPTKNGLNDGTATNGDAMDVDMDNLDNLEKPLDDSPLLMTEPGWNSTKAREKYIEIAMEEWGTPAFYLQKTGVLAAFASGKASGIIIDVGASHTSVTPVLDGMVLKKGVQKSPLAGNFVSNQIRLLFKQSTPQIPLTPHYLVRSKTQVDAGAPSQATYRTFDPPPTDSFRHYEEERVLTEFKESVVEIWPGPQRFNTGPNEEIAKSQPGRPFEMPDGWNQVFTAERFKVAEALFDANAAVVVDGENTRPKDEHTIPRLVQAAVQQVDADQRPLLLGNIVVTGGSTLLYKFNDRLNQEINNIYPSTRNKLIAPGQVVERKYAAWIGGSILASLGSFHQLWISRKEYEEHGANIVEKRCR</sequence>
<dbReference type="AlphaFoldDB" id="A0A6A6THL8"/>
<evidence type="ECO:0000313" key="3">
    <source>
        <dbReference type="EMBL" id="KAF2658124.1"/>
    </source>
</evidence>
<protein>
    <submittedName>
        <fullName evidence="3">Actin/actin-like protein</fullName>
    </submittedName>
</protein>
<evidence type="ECO:0000256" key="2">
    <source>
        <dbReference type="SAM" id="MobiDB-lite"/>
    </source>
</evidence>